<proteinExistence type="predicted"/>
<dbReference type="EMBL" id="WSEK01000005">
    <property type="protein sequence ID" value="MVQ51758.1"/>
    <property type="molecule type" value="Genomic_DNA"/>
</dbReference>
<dbReference type="RefSeq" id="WP_181644682.1">
    <property type="nucleotide sequence ID" value="NZ_WSEK01000005.1"/>
</dbReference>
<keyword evidence="2" id="KW-1185">Reference proteome</keyword>
<name>A0A6L6XXD9_9ACTN</name>
<sequence>MSPRVLALPALAVVLVAAVLGIQVAYGGGTFEPLEPADPCAAREVTSYSDGIDALTEQLVLIGLDEAACTLGTSREALTLSLARAAEPTDAEVAALQDGLVAAVGRMQDDGTLPPASALVDDALDQAELNSLLETLIRAIPDSVIDGALDTDDVLVRAIEDLDMRALLANVDDQQALNEQIQPAVTQAVKDALLDRLRSLV</sequence>
<protein>
    <submittedName>
        <fullName evidence="1">Uncharacterized protein</fullName>
    </submittedName>
</protein>
<comment type="caution">
    <text evidence="1">The sequence shown here is derived from an EMBL/GenBank/DDBJ whole genome shotgun (WGS) entry which is preliminary data.</text>
</comment>
<organism evidence="1 2">
    <name type="scientific">Nocardioides agri</name>
    <dbReference type="NCBI Taxonomy" id="2682843"/>
    <lineage>
        <taxon>Bacteria</taxon>
        <taxon>Bacillati</taxon>
        <taxon>Actinomycetota</taxon>
        <taxon>Actinomycetes</taxon>
        <taxon>Propionibacteriales</taxon>
        <taxon>Nocardioidaceae</taxon>
        <taxon>Nocardioides</taxon>
    </lineage>
</organism>
<accession>A0A6L6XXD9</accession>
<reference evidence="1 2" key="1">
    <citation type="submission" date="2019-12" db="EMBL/GenBank/DDBJ databases">
        <authorList>
            <person name="Huq M.A."/>
        </authorList>
    </citation>
    <scope>NUCLEOTIDE SEQUENCE [LARGE SCALE GENOMIC DNA]</scope>
    <source>
        <strain evidence="1 2">MAH-18</strain>
    </source>
</reference>
<dbReference type="Proteomes" id="UP000473525">
    <property type="component" value="Unassembled WGS sequence"/>
</dbReference>
<evidence type="ECO:0000313" key="2">
    <source>
        <dbReference type="Proteomes" id="UP000473525"/>
    </source>
</evidence>
<gene>
    <name evidence="1" type="ORF">GON03_21480</name>
</gene>
<dbReference type="AlphaFoldDB" id="A0A6L6XXD9"/>
<evidence type="ECO:0000313" key="1">
    <source>
        <dbReference type="EMBL" id="MVQ51758.1"/>
    </source>
</evidence>